<keyword evidence="2" id="KW-1185">Reference proteome</keyword>
<protein>
    <submittedName>
        <fullName evidence="1">Uncharacterized protein</fullName>
    </submittedName>
</protein>
<evidence type="ECO:0000313" key="2">
    <source>
        <dbReference type="Proteomes" id="UP001384579"/>
    </source>
</evidence>
<dbReference type="SUPFAM" id="SSF48317">
    <property type="entry name" value="Acid phosphatase/Vanadium-dependent haloperoxidase"/>
    <property type="match status" value="1"/>
</dbReference>
<dbReference type="Proteomes" id="UP001384579">
    <property type="component" value="Unassembled WGS sequence"/>
</dbReference>
<dbReference type="RefSeq" id="WP_340517359.1">
    <property type="nucleotide sequence ID" value="NZ_JBBLXS010000252.1"/>
</dbReference>
<dbReference type="InterPro" id="IPR036938">
    <property type="entry name" value="PAP2/HPO_sf"/>
</dbReference>
<gene>
    <name evidence="1" type="ORF">WMG39_18065</name>
</gene>
<comment type="caution">
    <text evidence="1">The sequence shown here is derived from an EMBL/GenBank/DDBJ whole genome shotgun (WGS) entry which is preliminary data.</text>
</comment>
<dbReference type="EMBL" id="JBBLXS010000252">
    <property type="protein sequence ID" value="MEK0186743.1"/>
    <property type="molecule type" value="Genomic_DNA"/>
</dbReference>
<reference evidence="1 2" key="1">
    <citation type="journal article" date="2020" name="Harmful Algae">
        <title>Molecular and morphological characterization of a novel dihydroanatoxin-a producing Microcoleus species (cyanobacteria) from the Russian River, California, USA.</title>
        <authorList>
            <person name="Conklin K.Y."/>
            <person name="Stancheva R."/>
            <person name="Otten T.G."/>
            <person name="Fadness R."/>
            <person name="Boyer G.L."/>
            <person name="Read B."/>
            <person name="Zhang X."/>
            <person name="Sheath R.G."/>
        </authorList>
    </citation>
    <scope>NUCLEOTIDE SEQUENCE [LARGE SCALE GENOMIC DNA]</scope>
    <source>
        <strain evidence="1 2">PTRS2</strain>
    </source>
</reference>
<name>A0ABU8YRC0_9CYAN</name>
<accession>A0ABU8YRC0</accession>
<organism evidence="1 2">
    <name type="scientific">Microcoleus anatoxicus PTRS2</name>
    <dbReference type="NCBI Taxonomy" id="2705321"/>
    <lineage>
        <taxon>Bacteria</taxon>
        <taxon>Bacillati</taxon>
        <taxon>Cyanobacteriota</taxon>
        <taxon>Cyanophyceae</taxon>
        <taxon>Oscillatoriophycideae</taxon>
        <taxon>Oscillatoriales</taxon>
        <taxon>Microcoleaceae</taxon>
        <taxon>Microcoleus</taxon>
        <taxon>Microcoleus anatoxicus</taxon>
    </lineage>
</organism>
<proteinExistence type="predicted"/>
<evidence type="ECO:0000313" key="1">
    <source>
        <dbReference type="EMBL" id="MEK0186743.1"/>
    </source>
</evidence>
<sequence length="91" mass="9568">MVHCAIYDVANAIGKTHKVYKVAVQAPAGASAQAVAAAHRVLANLYPKQTATLDAAKTASLVAIAEGKSKTDGVQLVEFVRNLGKYVVEKF</sequence>